<evidence type="ECO:0000313" key="2">
    <source>
        <dbReference type="EMBL" id="GAA4970163.1"/>
    </source>
</evidence>
<evidence type="ECO:0000256" key="1">
    <source>
        <dbReference type="SAM" id="MobiDB-lite"/>
    </source>
</evidence>
<keyword evidence="3" id="KW-1185">Reference proteome</keyword>
<proteinExistence type="predicted"/>
<gene>
    <name evidence="2" type="ORF">GCM10023257_02550</name>
</gene>
<organism evidence="2 3">
    <name type="scientific">Streptomyces hyderabadensis</name>
    <dbReference type="NCBI Taxonomy" id="598549"/>
    <lineage>
        <taxon>Bacteria</taxon>
        <taxon>Bacillati</taxon>
        <taxon>Actinomycetota</taxon>
        <taxon>Actinomycetes</taxon>
        <taxon>Kitasatosporales</taxon>
        <taxon>Streptomycetaceae</taxon>
        <taxon>Streptomyces</taxon>
    </lineage>
</organism>
<feature type="region of interest" description="Disordered" evidence="1">
    <location>
        <begin position="116"/>
        <end position="135"/>
    </location>
</feature>
<feature type="compositionally biased region" description="Basic and acidic residues" evidence="1">
    <location>
        <begin position="19"/>
        <end position="54"/>
    </location>
</feature>
<accession>A0ABP9HGG9</accession>
<dbReference type="Proteomes" id="UP001500610">
    <property type="component" value="Unassembled WGS sequence"/>
</dbReference>
<sequence>MTAARRLPWSEQAAASGPSDRRAGAGQGSDRRAGTGQGHERSTVHGTAARDIRRPAPQQRPGPRHGHRPDRAGPGGAAFAPFPRGLFTGSASLSPRPPYYVTDRTGRTTMARLTAYATAPGPARPPGILTSALRG</sequence>
<dbReference type="EMBL" id="BAABIV010000001">
    <property type="protein sequence ID" value="GAA4970163.1"/>
    <property type="molecule type" value="Genomic_DNA"/>
</dbReference>
<comment type="caution">
    <text evidence="2">The sequence shown here is derived from an EMBL/GenBank/DDBJ whole genome shotgun (WGS) entry which is preliminary data.</text>
</comment>
<evidence type="ECO:0000313" key="3">
    <source>
        <dbReference type="Proteomes" id="UP001500610"/>
    </source>
</evidence>
<reference evidence="3" key="1">
    <citation type="journal article" date="2019" name="Int. J. Syst. Evol. Microbiol.">
        <title>The Global Catalogue of Microorganisms (GCM) 10K type strain sequencing project: providing services to taxonomists for standard genome sequencing and annotation.</title>
        <authorList>
            <consortium name="The Broad Institute Genomics Platform"/>
            <consortium name="The Broad Institute Genome Sequencing Center for Infectious Disease"/>
            <person name="Wu L."/>
            <person name="Ma J."/>
        </authorList>
    </citation>
    <scope>NUCLEOTIDE SEQUENCE [LARGE SCALE GENOMIC DNA]</scope>
    <source>
        <strain evidence="3">JCM 17657</strain>
    </source>
</reference>
<feature type="region of interest" description="Disordered" evidence="1">
    <location>
        <begin position="1"/>
        <end position="105"/>
    </location>
</feature>
<protein>
    <submittedName>
        <fullName evidence="2">Uncharacterized protein</fullName>
    </submittedName>
</protein>
<name>A0ABP9HGG9_9ACTN</name>